<name>A0A0F9FSL3_9ZZZZ</name>
<dbReference type="AlphaFoldDB" id="A0A0F9FSL3"/>
<accession>A0A0F9FSL3</accession>
<proteinExistence type="predicted"/>
<comment type="caution">
    <text evidence="2">The sequence shown here is derived from an EMBL/GenBank/DDBJ whole genome shotgun (WGS) entry which is preliminary data.</text>
</comment>
<dbReference type="EMBL" id="LAZR01020264">
    <property type="protein sequence ID" value="KKL89514.1"/>
    <property type="molecule type" value="Genomic_DNA"/>
</dbReference>
<organism evidence="2">
    <name type="scientific">marine sediment metagenome</name>
    <dbReference type="NCBI Taxonomy" id="412755"/>
    <lineage>
        <taxon>unclassified sequences</taxon>
        <taxon>metagenomes</taxon>
        <taxon>ecological metagenomes</taxon>
    </lineage>
</organism>
<reference evidence="2" key="1">
    <citation type="journal article" date="2015" name="Nature">
        <title>Complex archaea that bridge the gap between prokaryotes and eukaryotes.</title>
        <authorList>
            <person name="Spang A."/>
            <person name="Saw J.H."/>
            <person name="Jorgensen S.L."/>
            <person name="Zaremba-Niedzwiedzka K."/>
            <person name="Martijn J."/>
            <person name="Lind A.E."/>
            <person name="van Eijk R."/>
            <person name="Schleper C."/>
            <person name="Guy L."/>
            <person name="Ettema T.J."/>
        </authorList>
    </citation>
    <scope>NUCLEOTIDE SEQUENCE</scope>
</reference>
<gene>
    <name evidence="2" type="ORF">LCGC14_1913930</name>
</gene>
<feature type="region of interest" description="Disordered" evidence="1">
    <location>
        <begin position="145"/>
        <end position="181"/>
    </location>
</feature>
<evidence type="ECO:0000313" key="2">
    <source>
        <dbReference type="EMBL" id="KKL89514.1"/>
    </source>
</evidence>
<evidence type="ECO:0000256" key="1">
    <source>
        <dbReference type="SAM" id="MobiDB-lite"/>
    </source>
</evidence>
<feature type="compositionally biased region" description="Low complexity" evidence="1">
    <location>
        <begin position="154"/>
        <end position="174"/>
    </location>
</feature>
<protein>
    <submittedName>
        <fullName evidence="2">Uncharacterized protein</fullName>
    </submittedName>
</protein>
<sequence>MFFIAIIGDRKRSEDGTDAQVIRKLIEDEIPKPGPMPVFVSVGCDMGIGKLVKTICEEHALPFCELSCIFHDFNTALRRGAHVDAYLARNMSIYHLCQMFHLFVRDSRQGIIENLVGLLDANPKEYAVVIYDENNTIVETMGFPQEDTDEQETEGQGTAIAVSEEASASESDSVNQASDGG</sequence>